<keyword evidence="2" id="KW-0472">Membrane</keyword>
<feature type="transmembrane region" description="Helical" evidence="2">
    <location>
        <begin position="258"/>
        <end position="276"/>
    </location>
</feature>
<feature type="transmembrane region" description="Helical" evidence="2">
    <location>
        <begin position="214"/>
        <end position="237"/>
    </location>
</feature>
<keyword evidence="4" id="KW-1185">Reference proteome</keyword>
<dbReference type="InterPro" id="IPR011990">
    <property type="entry name" value="TPR-like_helical_dom_sf"/>
</dbReference>
<dbReference type="Gene3D" id="1.25.40.10">
    <property type="entry name" value="Tetratricopeptide repeat domain"/>
    <property type="match status" value="2"/>
</dbReference>
<name>A0A327WX98_LARAB</name>
<proteinExistence type="predicted"/>
<evidence type="ECO:0000313" key="4">
    <source>
        <dbReference type="Proteomes" id="UP000248790"/>
    </source>
</evidence>
<evidence type="ECO:0000313" key="3">
    <source>
        <dbReference type="EMBL" id="RAJ97952.1"/>
    </source>
</evidence>
<protein>
    <recommendedName>
        <fullName evidence="5">Tetratricopeptide repeat protein</fullName>
    </recommendedName>
</protein>
<evidence type="ECO:0008006" key="5">
    <source>
        <dbReference type="Google" id="ProtNLM"/>
    </source>
</evidence>
<dbReference type="SUPFAM" id="SSF48452">
    <property type="entry name" value="TPR-like"/>
    <property type="match status" value="2"/>
</dbReference>
<evidence type="ECO:0000256" key="2">
    <source>
        <dbReference type="SAM" id="Phobius"/>
    </source>
</evidence>
<dbReference type="InterPro" id="IPR019734">
    <property type="entry name" value="TPR_rpt"/>
</dbReference>
<feature type="transmembrane region" description="Helical" evidence="2">
    <location>
        <begin position="90"/>
        <end position="109"/>
    </location>
</feature>
<feature type="repeat" description="TPR" evidence="1">
    <location>
        <begin position="884"/>
        <end position="917"/>
    </location>
</feature>
<dbReference type="Proteomes" id="UP000248790">
    <property type="component" value="Unassembled WGS sequence"/>
</dbReference>
<feature type="transmembrane region" description="Helical" evidence="2">
    <location>
        <begin position="174"/>
        <end position="194"/>
    </location>
</feature>
<evidence type="ECO:0000256" key="1">
    <source>
        <dbReference type="PROSITE-ProRule" id="PRU00339"/>
    </source>
</evidence>
<feature type="transmembrane region" description="Helical" evidence="2">
    <location>
        <begin position="116"/>
        <end position="134"/>
    </location>
</feature>
<organism evidence="3 4">
    <name type="scientific">Larkinella arboricola</name>
    <dbReference type="NCBI Taxonomy" id="643671"/>
    <lineage>
        <taxon>Bacteria</taxon>
        <taxon>Pseudomonadati</taxon>
        <taxon>Bacteroidota</taxon>
        <taxon>Cytophagia</taxon>
        <taxon>Cytophagales</taxon>
        <taxon>Spirosomataceae</taxon>
        <taxon>Larkinella</taxon>
    </lineage>
</organism>
<dbReference type="SMART" id="SM00028">
    <property type="entry name" value="TPR"/>
    <property type="match status" value="3"/>
</dbReference>
<feature type="transmembrane region" description="Helical" evidence="2">
    <location>
        <begin position="15"/>
        <end position="35"/>
    </location>
</feature>
<feature type="transmembrane region" description="Helical" evidence="2">
    <location>
        <begin position="323"/>
        <end position="343"/>
    </location>
</feature>
<dbReference type="AlphaFoldDB" id="A0A327WX98"/>
<dbReference type="EMBL" id="QLMC01000003">
    <property type="protein sequence ID" value="RAJ97952.1"/>
    <property type="molecule type" value="Genomic_DNA"/>
</dbReference>
<keyword evidence="2" id="KW-1133">Transmembrane helix</keyword>
<accession>A0A327WX98</accession>
<feature type="transmembrane region" description="Helical" evidence="2">
    <location>
        <begin position="399"/>
        <end position="417"/>
    </location>
</feature>
<keyword evidence="2" id="KW-0812">Transmembrane</keyword>
<comment type="caution">
    <text evidence="3">The sequence shown here is derived from an EMBL/GenBank/DDBJ whole genome shotgun (WGS) entry which is preliminary data.</text>
</comment>
<dbReference type="PROSITE" id="PS50005">
    <property type="entry name" value="TPR"/>
    <property type="match status" value="1"/>
</dbReference>
<keyword evidence="1" id="KW-0802">TPR repeat</keyword>
<feature type="transmembrane region" description="Helical" evidence="2">
    <location>
        <begin position="146"/>
        <end position="167"/>
    </location>
</feature>
<sequence>MLFFWKNWNTGHRTAYLTGLVLFCTAIIGMVWAWMQGLQNVVRWDVLSELIELPATIGAFTDGLFDYAITGKTYIVTEQFVASAMQANGLAARLTTLGVCTGLVLVLAAISRLPRWYYLVSMGALIVLVATFRLEVLQLPGFLTTALGGRLPFMAVVLVLGLVSYYFHAFRIEISLPVRLLVFAGLAGLGWLAVDRLAGQPVPALAFMGYALPGLLVLSLAFIFWISAEIIAALVYVTSVARTNRSDGSGRPLGLSNFLFISLLYLANLLLIWLSNTKVIDWNPVVVSPFILFLISLVLGLWGFRQQLRQSENFMSFHDGGAFLYLGMALITTLTITYAFASANDPLVEALEDVIVYTHLATGAVFVAYVIFNFMPLYRQALPVYRVLYKPTRFSLWQIRLVAAILTVVIMGVENFFPLNQAMAGYFNTVGDFHTETGEVRIAEQYYGLALNAEFQNHKSNYAMASLALKQGDKVTAAYYFQRALLKQPSPQAYAGLTSVLLDDNLFFEAVKMLQRGIRAFPQNGELQNNLGYLYARTSVADSAYYYLAAASGNTAREEVPQTNLLAFWARNPRLVSLDSLANASEARSYESYEANRSALAFFRSNADSVTIQRPDWLDEPLTDAGLSVGRFARLYNYAVGNRTTDTTLLKVLHRMGENPANQDFTDDLLFARAVANYYTANKRTAFELTDQLANDNQRTGEFYNSVTGLWMLEQGLNRKAADILAQNTDTLSMYYQALAITKTGDSFIAQSLWENAGRTDPAVRTLAEVLYGKKQPATDLEKAFALLYDPLLDQTGQQRALYASLRDDNLKTIVASALAKRYLAANQQPLAQSWYEQIPQEAKLNGYAGAAMTVAYLRLRNAQGQFDQTISDGRQTVIPAFQAEKDFILAQAYQGRRQVAQARQAYEKALRRAPFNAEIVAAAASFERQNGKTEKAYNLVLEALPLNEQNPDLLKLYTLLCLDQGLTDYAEESLARLRAATSPADYQAFLTSYQAKRALIEKQRESFQ</sequence>
<feature type="transmembrane region" description="Helical" evidence="2">
    <location>
        <begin position="282"/>
        <end position="302"/>
    </location>
</feature>
<reference evidence="3 4" key="1">
    <citation type="submission" date="2018-06" db="EMBL/GenBank/DDBJ databases">
        <title>Genomic Encyclopedia of Archaeal and Bacterial Type Strains, Phase II (KMG-II): from individual species to whole genera.</title>
        <authorList>
            <person name="Goeker M."/>
        </authorList>
    </citation>
    <scope>NUCLEOTIDE SEQUENCE [LARGE SCALE GENOMIC DNA]</scope>
    <source>
        <strain evidence="3 4">DSM 21851</strain>
    </source>
</reference>
<feature type="transmembrane region" description="Helical" evidence="2">
    <location>
        <begin position="355"/>
        <end position="378"/>
    </location>
</feature>
<gene>
    <name evidence="3" type="ORF">LX87_02859</name>
</gene>
<dbReference type="OrthoDB" id="973593at2"/>